<dbReference type="GO" id="GO:0000049">
    <property type="term" value="F:tRNA binding"/>
    <property type="evidence" value="ECO:0007669"/>
    <property type="project" value="UniProtKB-KW"/>
</dbReference>
<evidence type="ECO:0000256" key="2">
    <source>
        <dbReference type="ARBA" id="ARBA00022555"/>
    </source>
</evidence>
<comment type="similarity">
    <text evidence="5">Belongs to the PTH family.</text>
</comment>
<keyword evidence="4" id="KW-0694">RNA-binding</keyword>
<proteinExistence type="inferred from homology"/>
<protein>
    <recommendedName>
        <fullName evidence="1">peptidyl-tRNA hydrolase</fullName>
        <ecNumber evidence="1">3.1.1.29</ecNumber>
    </recommendedName>
</protein>
<evidence type="ECO:0000256" key="3">
    <source>
        <dbReference type="ARBA" id="ARBA00022801"/>
    </source>
</evidence>
<keyword evidence="2" id="KW-0820">tRNA-binding</keyword>
<keyword evidence="7" id="KW-1185">Reference proteome</keyword>
<dbReference type="InterPro" id="IPR018171">
    <property type="entry name" value="Pept_tRNA_hydro_CS"/>
</dbReference>
<evidence type="ECO:0000313" key="7">
    <source>
        <dbReference type="Proteomes" id="UP001392437"/>
    </source>
</evidence>
<evidence type="ECO:0000313" key="6">
    <source>
        <dbReference type="EMBL" id="KAK8096987.1"/>
    </source>
</evidence>
<sequence>MFSPRFLVISLGNQGPYYETLHSAGHFALISAQKVLGAPQQPRFSPERHGSKSCQASPGMPYTMLQSPTLMNVSGPWFLAAYRDTLNRFSLQPEELGVVVVHDDLEEDFGSVRIRKWAASHRGHNGIKSVNASMKNLQFKGARWSRISVGIDRPTSRDQSSVSDYVLKKITRYQKDILDTKVGPSVVSCLRNLHEAWEDDLERTAPKVDMSR</sequence>
<evidence type="ECO:0000256" key="1">
    <source>
        <dbReference type="ARBA" id="ARBA00013260"/>
    </source>
</evidence>
<dbReference type="GO" id="GO:0004045">
    <property type="term" value="F:peptidyl-tRNA hydrolase activity"/>
    <property type="evidence" value="ECO:0007669"/>
    <property type="project" value="UniProtKB-EC"/>
</dbReference>
<evidence type="ECO:0000256" key="4">
    <source>
        <dbReference type="ARBA" id="ARBA00022884"/>
    </source>
</evidence>
<evidence type="ECO:0000256" key="5">
    <source>
        <dbReference type="ARBA" id="ARBA00038063"/>
    </source>
</evidence>
<comment type="caution">
    <text evidence="6">The sequence shown here is derived from an EMBL/GenBank/DDBJ whole genome shotgun (WGS) entry which is preliminary data.</text>
</comment>
<accession>A0AAW0Q9N2</accession>
<dbReference type="PANTHER" id="PTHR17224:SF1">
    <property type="entry name" value="PEPTIDYL-TRNA HYDROLASE"/>
    <property type="match status" value="1"/>
</dbReference>
<dbReference type="PANTHER" id="PTHR17224">
    <property type="entry name" value="PEPTIDYL-TRNA HYDROLASE"/>
    <property type="match status" value="1"/>
</dbReference>
<dbReference type="AlphaFoldDB" id="A0AAW0Q9N2"/>
<dbReference type="EC" id="3.1.1.29" evidence="1"/>
<name>A0AAW0Q9N2_9PEZI</name>
<dbReference type="InterPro" id="IPR001328">
    <property type="entry name" value="Pept_tRNA_hydro"/>
</dbReference>
<organism evidence="6 7">
    <name type="scientific">Apiospora kogelbergensis</name>
    <dbReference type="NCBI Taxonomy" id="1337665"/>
    <lineage>
        <taxon>Eukaryota</taxon>
        <taxon>Fungi</taxon>
        <taxon>Dikarya</taxon>
        <taxon>Ascomycota</taxon>
        <taxon>Pezizomycotina</taxon>
        <taxon>Sordariomycetes</taxon>
        <taxon>Xylariomycetidae</taxon>
        <taxon>Amphisphaeriales</taxon>
        <taxon>Apiosporaceae</taxon>
        <taxon>Apiospora</taxon>
    </lineage>
</organism>
<keyword evidence="3" id="KW-0378">Hydrolase</keyword>
<dbReference type="Pfam" id="PF01195">
    <property type="entry name" value="Pept_tRNA_hydro"/>
    <property type="match status" value="1"/>
</dbReference>
<dbReference type="EMBL" id="JAQQWP010000010">
    <property type="protein sequence ID" value="KAK8096987.1"/>
    <property type="molecule type" value="Genomic_DNA"/>
</dbReference>
<reference evidence="6 7" key="1">
    <citation type="submission" date="2023-01" db="EMBL/GenBank/DDBJ databases">
        <title>Analysis of 21 Apiospora genomes using comparative genomics revels a genus with tremendous synthesis potential of carbohydrate active enzymes and secondary metabolites.</title>
        <authorList>
            <person name="Sorensen T."/>
        </authorList>
    </citation>
    <scope>NUCLEOTIDE SEQUENCE [LARGE SCALE GENOMIC DNA]</scope>
    <source>
        <strain evidence="6 7">CBS 117206</strain>
    </source>
</reference>
<dbReference type="PROSITE" id="PS01196">
    <property type="entry name" value="PEPT_TRNA_HYDROL_2"/>
    <property type="match status" value="1"/>
</dbReference>
<dbReference type="SUPFAM" id="SSF53178">
    <property type="entry name" value="Peptidyl-tRNA hydrolase-like"/>
    <property type="match status" value="1"/>
</dbReference>
<dbReference type="InterPro" id="IPR036416">
    <property type="entry name" value="Pept_tRNA_hydro_sf"/>
</dbReference>
<dbReference type="Proteomes" id="UP001392437">
    <property type="component" value="Unassembled WGS sequence"/>
</dbReference>
<dbReference type="Gene3D" id="3.40.50.1470">
    <property type="entry name" value="Peptidyl-tRNA hydrolase"/>
    <property type="match status" value="1"/>
</dbReference>
<gene>
    <name evidence="6" type="ORF">PG999_012931</name>
</gene>